<protein>
    <submittedName>
        <fullName evidence="9">SNARE associated Golgi protein-related protein</fullName>
    </submittedName>
</protein>
<evidence type="ECO:0000256" key="7">
    <source>
        <dbReference type="RuleBase" id="RU367016"/>
    </source>
</evidence>
<dbReference type="eggNOG" id="COG0586">
    <property type="taxonomic scope" value="Bacteria"/>
</dbReference>
<dbReference type="GeneID" id="67182349"/>
<feature type="transmembrane region" description="Helical" evidence="7">
    <location>
        <begin position="119"/>
        <end position="138"/>
    </location>
</feature>
<sequence length="246" mass="27127">MIDLFHAIWHQDVGFLQQYPHIWLLVLCLFLILMIESAFVFLPLPGDSIVIFGGALVGLGIVDPSVSIVVIPAAAAVGGYLAYEQGRWLEQRPSRFNIERLLPEGTLNRAAELFRKHGILALFAARFLPFVRVLVPMLMGAAHLSRRRFALVNAVSAWCWAGCLGFFGAFVVNTPFYAEHSALIARTAVLLPLALFASAIAAVLYRHFRTQPPVLPKVTVEPPLTAAPPVDQAALEQQVKQDHTVR</sequence>
<keyword evidence="5 7" id="KW-1133">Transmembrane helix</keyword>
<evidence type="ECO:0000256" key="2">
    <source>
        <dbReference type="ARBA" id="ARBA00010792"/>
    </source>
</evidence>
<dbReference type="GO" id="GO:0005886">
    <property type="term" value="C:plasma membrane"/>
    <property type="evidence" value="ECO:0007669"/>
    <property type="project" value="UniProtKB-SubCell"/>
</dbReference>
<dbReference type="HOGENOM" id="CLU_044208_6_2_6"/>
<dbReference type="EMBL" id="CP002209">
    <property type="protein sequence ID" value="ADN76349.1"/>
    <property type="molecule type" value="Genomic_DNA"/>
</dbReference>
<evidence type="ECO:0000256" key="1">
    <source>
        <dbReference type="ARBA" id="ARBA00004651"/>
    </source>
</evidence>
<evidence type="ECO:0000256" key="5">
    <source>
        <dbReference type="ARBA" id="ARBA00022989"/>
    </source>
</evidence>
<accession>E1SVL8</accession>
<comment type="similarity">
    <text evidence="2 7">Belongs to the DedA family.</text>
</comment>
<keyword evidence="10" id="KW-1185">Reference proteome</keyword>
<feature type="transmembrane region" description="Helical" evidence="7">
    <location>
        <begin position="183"/>
        <end position="205"/>
    </location>
</feature>
<feature type="transmembrane region" description="Helical" evidence="7">
    <location>
        <begin position="49"/>
        <end position="82"/>
    </location>
</feature>
<evidence type="ECO:0000259" key="8">
    <source>
        <dbReference type="Pfam" id="PF09335"/>
    </source>
</evidence>
<dbReference type="InterPro" id="IPR032816">
    <property type="entry name" value="VTT_dom"/>
</dbReference>
<dbReference type="InterPro" id="IPR032818">
    <property type="entry name" value="DedA-like"/>
</dbReference>
<dbReference type="Pfam" id="PF09335">
    <property type="entry name" value="VTT_dom"/>
    <property type="match status" value="1"/>
</dbReference>
<reference evidence="9 10" key="1">
    <citation type="journal article" date="2010" name="Stand. Genomic Sci.">
        <title>Complete genome sequence of Ferrimonas balearica type strain (PAT).</title>
        <authorList>
            <person name="Nolan M."/>
            <person name="Sikorski J."/>
            <person name="Davenport K."/>
            <person name="Lucas S."/>
            <person name="Glavina Del Rio T."/>
            <person name="Tice H."/>
            <person name="Cheng J."/>
            <person name="Goodwin L."/>
            <person name="Pitluck S."/>
            <person name="Liolios K."/>
            <person name="Ivanova N."/>
            <person name="Mavromatis K."/>
            <person name="Ovchinnikova G."/>
            <person name="Pati A."/>
            <person name="Chen A."/>
            <person name="Palaniappan K."/>
            <person name="Land M."/>
            <person name="Hauser L."/>
            <person name="Chang Y."/>
            <person name="Jeffries C."/>
            <person name="Tapia R."/>
            <person name="Brettin T."/>
            <person name="Detter J."/>
            <person name="Han C."/>
            <person name="Yasawong M."/>
            <person name="Rohde M."/>
            <person name="Tindall B."/>
            <person name="Goker M."/>
            <person name="Woyke T."/>
            <person name="Bristow J."/>
            <person name="Eisen J."/>
            <person name="Markowitz V."/>
            <person name="Hugenholtz P."/>
            <person name="Kyrpides N."/>
            <person name="Klenk H."/>
            <person name="Lapidus A."/>
        </authorList>
    </citation>
    <scope>NUCLEOTIDE SEQUENCE [LARGE SCALE GENOMIC DNA]</scope>
    <source>
        <strain evidence="10">DSM 9799 / CCM 4581 / KCTC 23876 / PAT</strain>
    </source>
</reference>
<dbReference type="AlphaFoldDB" id="E1SVL8"/>
<dbReference type="RefSeq" id="WP_013345655.1">
    <property type="nucleotide sequence ID" value="NC_014541.1"/>
</dbReference>
<evidence type="ECO:0000313" key="10">
    <source>
        <dbReference type="Proteomes" id="UP000006683"/>
    </source>
</evidence>
<name>E1SVL8_FERBD</name>
<gene>
    <name evidence="9" type="ordered locus">Fbal_2146</name>
</gene>
<feature type="domain" description="VTT" evidence="8">
    <location>
        <begin position="44"/>
        <end position="169"/>
    </location>
</feature>
<dbReference type="PANTHER" id="PTHR30353">
    <property type="entry name" value="INNER MEMBRANE PROTEIN DEDA-RELATED"/>
    <property type="match status" value="1"/>
</dbReference>
<keyword evidence="3 7" id="KW-1003">Cell membrane</keyword>
<feature type="transmembrane region" description="Helical" evidence="7">
    <location>
        <begin position="22"/>
        <end position="42"/>
    </location>
</feature>
<feature type="transmembrane region" description="Helical" evidence="7">
    <location>
        <begin position="150"/>
        <end position="171"/>
    </location>
</feature>
<keyword evidence="6 7" id="KW-0472">Membrane</keyword>
<dbReference type="Proteomes" id="UP000006683">
    <property type="component" value="Chromosome"/>
</dbReference>
<proteinExistence type="inferred from homology"/>
<comment type="subcellular location">
    <subcellularLocation>
        <location evidence="1 7">Cell membrane</location>
        <topology evidence="1 7">Multi-pass membrane protein</topology>
    </subcellularLocation>
</comment>
<organism evidence="9 10">
    <name type="scientific">Ferrimonas balearica (strain DSM 9799 / CCM 4581 / KCTC 23876 / PAT)</name>
    <dbReference type="NCBI Taxonomy" id="550540"/>
    <lineage>
        <taxon>Bacteria</taxon>
        <taxon>Pseudomonadati</taxon>
        <taxon>Pseudomonadota</taxon>
        <taxon>Gammaproteobacteria</taxon>
        <taxon>Alteromonadales</taxon>
        <taxon>Ferrimonadaceae</taxon>
        <taxon>Ferrimonas</taxon>
    </lineage>
</organism>
<dbReference type="OrthoDB" id="13976at2"/>
<dbReference type="STRING" id="550540.Fbal_2146"/>
<evidence type="ECO:0000256" key="4">
    <source>
        <dbReference type="ARBA" id="ARBA00022692"/>
    </source>
</evidence>
<dbReference type="KEGG" id="fbl:Fbal_2146"/>
<evidence type="ECO:0000256" key="3">
    <source>
        <dbReference type="ARBA" id="ARBA00022475"/>
    </source>
</evidence>
<evidence type="ECO:0000256" key="6">
    <source>
        <dbReference type="ARBA" id="ARBA00023136"/>
    </source>
</evidence>
<evidence type="ECO:0000313" key="9">
    <source>
        <dbReference type="EMBL" id="ADN76349.1"/>
    </source>
</evidence>
<keyword evidence="4 7" id="KW-0812">Transmembrane</keyword>
<dbReference type="PANTHER" id="PTHR30353:SF11">
    <property type="entry name" value="INNER MEMBRANE PROTEIN YQJA"/>
    <property type="match status" value="1"/>
</dbReference>